<proteinExistence type="predicted"/>
<name>A0A5S4GC76_9ACTN</name>
<comment type="caution">
    <text evidence="1">The sequence shown here is derived from an EMBL/GenBank/DDBJ whole genome shotgun (WGS) entry which is preliminary data.</text>
</comment>
<dbReference type="SUPFAM" id="SSF82171">
    <property type="entry name" value="DPP6 N-terminal domain-like"/>
    <property type="match status" value="1"/>
</dbReference>
<dbReference type="Proteomes" id="UP000305238">
    <property type="component" value="Unassembled WGS sequence"/>
</dbReference>
<gene>
    <name evidence="1" type="ORF">ETD96_43400</name>
</gene>
<sequence length="380" mass="40841">MDGLDDSPDREPLSWRVRRWAAPMAMAAAVVMSIAAVQLLADDQDPFTTPRSGDQRPRFMLTVQRMADARQDEGPAPWFEVLAFQPDGRPRLVGSVERPPSAGEAQTILAGPKRTFIVAATRKKPCESRFYRGELGADGKVRSIKPFHHGAVPALVAGLALSLDGDRLAYTTAPCTRDGERPPEPRANVTVLDIDSGHRRTWTTATPSVIGQIVWAQDGRTLGYTIGDVHIGSVPGAEVQPGQALQPDMPVESKIQGVTVHALDTDEPGTDVRAGRVLFRQSDDSLITSAVMNPDGRTGYGVMKKKESSSTVIFSFSEGRPMRVTSTIPRKPNVASAVVLGSDEPLYACLNGLDSFGRVIEGGFSANLSRSGGCGADYIF</sequence>
<dbReference type="AlphaFoldDB" id="A0A5S4GC76"/>
<organism evidence="1 2">
    <name type="scientific">Actinomadura geliboluensis</name>
    <dbReference type="NCBI Taxonomy" id="882440"/>
    <lineage>
        <taxon>Bacteria</taxon>
        <taxon>Bacillati</taxon>
        <taxon>Actinomycetota</taxon>
        <taxon>Actinomycetes</taxon>
        <taxon>Streptosporangiales</taxon>
        <taxon>Thermomonosporaceae</taxon>
        <taxon>Actinomadura</taxon>
    </lineage>
</organism>
<evidence type="ECO:0000313" key="2">
    <source>
        <dbReference type="Proteomes" id="UP000305238"/>
    </source>
</evidence>
<evidence type="ECO:0000313" key="1">
    <source>
        <dbReference type="EMBL" id="TMR23630.1"/>
    </source>
</evidence>
<dbReference type="InterPro" id="IPR011042">
    <property type="entry name" value="6-blade_b-propeller_TolB-like"/>
</dbReference>
<reference evidence="1 2" key="1">
    <citation type="submission" date="2019-05" db="EMBL/GenBank/DDBJ databases">
        <title>Draft genome sequence of Actinomadura geliboluensis A8036.</title>
        <authorList>
            <person name="Saricaoglu S."/>
            <person name="Isik K."/>
        </authorList>
    </citation>
    <scope>NUCLEOTIDE SEQUENCE [LARGE SCALE GENOMIC DNA]</scope>
    <source>
        <strain evidence="1 2">A8036</strain>
    </source>
</reference>
<keyword evidence="2" id="KW-1185">Reference proteome</keyword>
<evidence type="ECO:0008006" key="3">
    <source>
        <dbReference type="Google" id="ProtNLM"/>
    </source>
</evidence>
<dbReference type="Gene3D" id="2.120.10.30">
    <property type="entry name" value="TolB, C-terminal domain"/>
    <property type="match status" value="1"/>
</dbReference>
<dbReference type="EMBL" id="VCKZ01000678">
    <property type="protein sequence ID" value="TMR23630.1"/>
    <property type="molecule type" value="Genomic_DNA"/>
</dbReference>
<protein>
    <recommendedName>
        <fullName evidence="3">Lactonase family protein</fullName>
    </recommendedName>
</protein>
<accession>A0A5S4GC76</accession>
<dbReference type="RefSeq" id="WP_171069532.1">
    <property type="nucleotide sequence ID" value="NZ_VCKZ01000678.1"/>
</dbReference>